<evidence type="ECO:0000313" key="9">
    <source>
        <dbReference type="Proteomes" id="UP001246690"/>
    </source>
</evidence>
<dbReference type="InterPro" id="IPR020846">
    <property type="entry name" value="MFS_dom"/>
</dbReference>
<feature type="transmembrane region" description="Helical" evidence="6">
    <location>
        <begin position="334"/>
        <end position="354"/>
    </location>
</feature>
<feature type="transmembrane region" description="Helical" evidence="6">
    <location>
        <begin position="212"/>
        <end position="237"/>
    </location>
</feature>
<dbReference type="PANTHER" id="PTHR43702:SF3">
    <property type="entry name" value="PROTEIN TSGA"/>
    <property type="match status" value="1"/>
</dbReference>
<feature type="transmembrane region" description="Helical" evidence="6">
    <location>
        <begin position="279"/>
        <end position="297"/>
    </location>
</feature>
<feature type="transmembrane region" description="Helical" evidence="6">
    <location>
        <begin position="98"/>
        <end position="120"/>
    </location>
</feature>
<gene>
    <name evidence="8" type="ORF">RHD99_01175</name>
</gene>
<keyword evidence="5 6" id="KW-0472">Membrane</keyword>
<evidence type="ECO:0000256" key="3">
    <source>
        <dbReference type="ARBA" id="ARBA00022692"/>
    </source>
</evidence>
<evidence type="ECO:0000256" key="2">
    <source>
        <dbReference type="ARBA" id="ARBA00022475"/>
    </source>
</evidence>
<dbReference type="Pfam" id="PF07690">
    <property type="entry name" value="MFS_1"/>
    <property type="match status" value="1"/>
</dbReference>
<keyword evidence="2" id="KW-1003">Cell membrane</keyword>
<keyword evidence="3 6" id="KW-0812">Transmembrane</keyword>
<dbReference type="PROSITE" id="PS50850">
    <property type="entry name" value="MFS"/>
    <property type="match status" value="1"/>
</dbReference>
<evidence type="ECO:0000259" key="7">
    <source>
        <dbReference type="PROSITE" id="PS50850"/>
    </source>
</evidence>
<feature type="domain" description="Major facilitator superfamily (MFS) profile" evidence="7">
    <location>
        <begin position="4"/>
        <end position="387"/>
    </location>
</feature>
<feature type="transmembrane region" description="Helical" evidence="6">
    <location>
        <begin position="249"/>
        <end position="267"/>
    </location>
</feature>
<feature type="transmembrane region" description="Helical" evidence="6">
    <location>
        <begin position="303"/>
        <end position="322"/>
    </location>
</feature>
<dbReference type="Gene3D" id="1.20.1250.20">
    <property type="entry name" value="MFS general substrate transporter like domains"/>
    <property type="match status" value="2"/>
</dbReference>
<organism evidence="8 9">
    <name type="scientific">Buttiauxella selenatireducens</name>
    <dbReference type="NCBI Taxonomy" id="3073902"/>
    <lineage>
        <taxon>Bacteria</taxon>
        <taxon>Pseudomonadati</taxon>
        <taxon>Pseudomonadota</taxon>
        <taxon>Gammaproteobacteria</taxon>
        <taxon>Enterobacterales</taxon>
        <taxon>Enterobacteriaceae</taxon>
        <taxon>Buttiauxella</taxon>
    </lineage>
</organism>
<evidence type="ECO:0000256" key="6">
    <source>
        <dbReference type="SAM" id="Phobius"/>
    </source>
</evidence>
<sequence>MNKKLVVPGMVFFLWGSVTAINSTLVLFFHQYFKISWQEAILINVLFYLAPFIACLPCSALISRWGYRTVLRISLAVTALGCLALALALQGYSFSCSLLAVFVVAIGVSAMQVVANPYLALLSAPHKRSGNLSLASAMNSVGTTLGPLFVAFLLQRNPVNLAAHQEPISQLWLALALFSGLLILISFAVKLPDVERPLRLNQRVLELWKYKCFVFSVIAIFCYVGVEVSLATSVVNYLSTIGLWEMDQAMSLVAIYWGGALAGRLLFGFFAHKLNIYHSFLFATLFCSLCVMLAIFFNNGIGGVLLLLTGLGNAIMYPVIFSRSIKEISHLANIAAAVLVMAGIGGAIIPYLQAVIIDEIGLRISFILPMVLYFILVMWGYFQLRDD</sequence>
<dbReference type="RefSeq" id="WP_309877201.1">
    <property type="nucleotide sequence ID" value="NZ_CP133838.1"/>
</dbReference>
<dbReference type="PANTHER" id="PTHR43702">
    <property type="entry name" value="L-FUCOSE-PROTON SYMPORTER"/>
    <property type="match status" value="1"/>
</dbReference>
<dbReference type="InterPro" id="IPR036259">
    <property type="entry name" value="MFS_trans_sf"/>
</dbReference>
<feature type="transmembrane region" description="Helical" evidence="6">
    <location>
        <begin position="132"/>
        <end position="152"/>
    </location>
</feature>
<dbReference type="InterPro" id="IPR011701">
    <property type="entry name" value="MFS"/>
</dbReference>
<name>A0ABY9SAU4_9ENTR</name>
<proteinExistence type="predicted"/>
<feature type="transmembrane region" description="Helical" evidence="6">
    <location>
        <begin position="70"/>
        <end position="92"/>
    </location>
</feature>
<evidence type="ECO:0000256" key="5">
    <source>
        <dbReference type="ARBA" id="ARBA00023136"/>
    </source>
</evidence>
<keyword evidence="4 6" id="KW-1133">Transmembrane helix</keyword>
<dbReference type="SUPFAM" id="SSF103473">
    <property type="entry name" value="MFS general substrate transporter"/>
    <property type="match status" value="1"/>
</dbReference>
<keyword evidence="9" id="KW-1185">Reference proteome</keyword>
<evidence type="ECO:0000256" key="1">
    <source>
        <dbReference type="ARBA" id="ARBA00004429"/>
    </source>
</evidence>
<dbReference type="EMBL" id="CP133838">
    <property type="protein sequence ID" value="WMY74627.1"/>
    <property type="molecule type" value="Genomic_DNA"/>
</dbReference>
<dbReference type="Proteomes" id="UP001246690">
    <property type="component" value="Chromosome"/>
</dbReference>
<feature type="transmembrane region" description="Helical" evidence="6">
    <location>
        <begin position="45"/>
        <end position="63"/>
    </location>
</feature>
<accession>A0ABY9SAU4</accession>
<evidence type="ECO:0000313" key="8">
    <source>
        <dbReference type="EMBL" id="WMY74627.1"/>
    </source>
</evidence>
<feature type="transmembrane region" description="Helical" evidence="6">
    <location>
        <begin position="12"/>
        <end position="33"/>
    </location>
</feature>
<dbReference type="InterPro" id="IPR050375">
    <property type="entry name" value="MFS_TsgA-like"/>
</dbReference>
<evidence type="ECO:0000256" key="4">
    <source>
        <dbReference type="ARBA" id="ARBA00022989"/>
    </source>
</evidence>
<protein>
    <submittedName>
        <fullName evidence="8">MFS transporter</fullName>
    </submittedName>
</protein>
<comment type="subcellular location">
    <subcellularLocation>
        <location evidence="1">Cell inner membrane</location>
        <topology evidence="1">Multi-pass membrane protein</topology>
    </subcellularLocation>
</comment>
<feature type="transmembrane region" description="Helical" evidence="6">
    <location>
        <begin position="360"/>
        <end position="382"/>
    </location>
</feature>
<reference evidence="8 9" key="1">
    <citation type="submission" date="2023-09" db="EMBL/GenBank/DDBJ databases">
        <title>Buttiauxella selenatireducens sp. nov., isolated from the rhizosphere of Cardamine hupingshanesis.</title>
        <authorList>
            <person name="Zhang S."/>
            <person name="Xu Z."/>
            <person name="Wang H."/>
            <person name="Guo Y."/>
        </authorList>
    </citation>
    <scope>NUCLEOTIDE SEQUENCE [LARGE SCALE GENOMIC DNA]</scope>
    <source>
        <strain evidence="8 9">R73</strain>
    </source>
</reference>
<feature type="transmembrane region" description="Helical" evidence="6">
    <location>
        <begin position="172"/>
        <end position="191"/>
    </location>
</feature>